<evidence type="ECO:0000313" key="1">
    <source>
        <dbReference type="Proteomes" id="UP000504637"/>
    </source>
</evidence>
<reference evidence="2" key="3">
    <citation type="submission" date="2025-08" db="UniProtKB">
        <authorList>
            <consortium name="RefSeq"/>
        </authorList>
    </citation>
    <scope>IDENTIFICATION</scope>
    <source>
        <strain evidence="2">CBS 342.82</strain>
    </source>
</reference>
<sequence length="242" mass="27979">MSTQTYLRWADRSDIPAMAEILVLTGVNFEFHDQFAPKRSEHLDEYYLFLLCRIRTLWAMPGFRFLVVESLEVPDATKVTRKQVIGMAGWMLDQADGLVDEPTRGSGWFQSLERTLVATERYYHQLCINTIFDTTGFASLLNRLHEAELVGQPQIHLQILFVHPEWQKSSHRVGHRLLQWGIDLSDRLQLPIAVTSSLAGQKFYAKHGFEFLTFVRVDTIPELAYDQPILLKRPEPRPNVQP</sequence>
<protein>
    <recommendedName>
        <fullName evidence="3">N-acetyltransferase domain-containing protein</fullName>
    </recommendedName>
</protein>
<reference evidence="2" key="2">
    <citation type="submission" date="2020-04" db="EMBL/GenBank/DDBJ databases">
        <authorList>
            <consortium name="NCBI Genome Project"/>
        </authorList>
    </citation>
    <scope>NUCLEOTIDE SEQUENCE</scope>
    <source>
        <strain evidence="2">CBS 342.82</strain>
    </source>
</reference>
<dbReference type="InterPro" id="IPR052523">
    <property type="entry name" value="Trichothecene_AcTrans"/>
</dbReference>
<dbReference type="SUPFAM" id="SSF55729">
    <property type="entry name" value="Acyl-CoA N-acyltransferases (Nat)"/>
    <property type="match status" value="1"/>
</dbReference>
<dbReference type="GeneID" id="54360867"/>
<keyword evidence="1" id="KW-1185">Reference proteome</keyword>
<name>A0A6J3M636_9PEZI</name>
<dbReference type="InterPro" id="IPR016181">
    <property type="entry name" value="Acyl_CoA_acyltransferase"/>
</dbReference>
<gene>
    <name evidence="2" type="ORF">K489DRAFT_369721</name>
</gene>
<dbReference type="RefSeq" id="XP_033460384.1">
    <property type="nucleotide sequence ID" value="XM_033603067.1"/>
</dbReference>
<dbReference type="Proteomes" id="UP000504637">
    <property type="component" value="Unplaced"/>
</dbReference>
<dbReference type="PANTHER" id="PTHR42791">
    <property type="entry name" value="GNAT FAMILY ACETYLTRANSFERASE"/>
    <property type="match status" value="1"/>
</dbReference>
<evidence type="ECO:0000313" key="2">
    <source>
        <dbReference type="RefSeq" id="XP_033460384.1"/>
    </source>
</evidence>
<dbReference type="Gene3D" id="3.40.630.30">
    <property type="match status" value="1"/>
</dbReference>
<evidence type="ECO:0008006" key="3">
    <source>
        <dbReference type="Google" id="ProtNLM"/>
    </source>
</evidence>
<dbReference type="PANTHER" id="PTHR42791:SF1">
    <property type="entry name" value="N-ACETYLTRANSFERASE DOMAIN-CONTAINING PROTEIN"/>
    <property type="match status" value="1"/>
</dbReference>
<organism evidence="2">
    <name type="scientific">Dissoconium aciculare CBS 342.82</name>
    <dbReference type="NCBI Taxonomy" id="1314786"/>
    <lineage>
        <taxon>Eukaryota</taxon>
        <taxon>Fungi</taxon>
        <taxon>Dikarya</taxon>
        <taxon>Ascomycota</taxon>
        <taxon>Pezizomycotina</taxon>
        <taxon>Dothideomycetes</taxon>
        <taxon>Dothideomycetidae</taxon>
        <taxon>Mycosphaerellales</taxon>
        <taxon>Dissoconiaceae</taxon>
        <taxon>Dissoconium</taxon>
    </lineage>
</organism>
<dbReference type="AlphaFoldDB" id="A0A6J3M636"/>
<dbReference type="OrthoDB" id="2115692at2759"/>
<reference evidence="2" key="1">
    <citation type="submission" date="2020-01" db="EMBL/GenBank/DDBJ databases">
        <authorList>
            <consortium name="DOE Joint Genome Institute"/>
            <person name="Haridas S."/>
            <person name="Albert R."/>
            <person name="Binder M."/>
            <person name="Bloem J."/>
            <person name="Labutti K."/>
            <person name="Salamov A."/>
            <person name="Andreopoulos B."/>
            <person name="Baker S.E."/>
            <person name="Barry K."/>
            <person name="Bills G."/>
            <person name="Bluhm B.H."/>
            <person name="Cannon C."/>
            <person name="Castanera R."/>
            <person name="Culley D.E."/>
            <person name="Daum C."/>
            <person name="Ezra D."/>
            <person name="Gonzalez J.B."/>
            <person name="Henrissat B."/>
            <person name="Kuo A."/>
            <person name="Liang C."/>
            <person name="Lipzen A."/>
            <person name="Lutzoni F."/>
            <person name="Magnuson J."/>
            <person name="Mondo S."/>
            <person name="Nolan M."/>
            <person name="Ohm R."/>
            <person name="Pangilinan J."/>
            <person name="Park H.-J."/>
            <person name="Ramirez L."/>
            <person name="Alfaro M."/>
            <person name="Sun H."/>
            <person name="Tritt A."/>
            <person name="Yoshinaga Y."/>
            <person name="Zwiers L.-H."/>
            <person name="Turgeon B.G."/>
            <person name="Goodwin S.B."/>
            <person name="Spatafora J.W."/>
            <person name="Crous P.W."/>
            <person name="Grigoriev I.V."/>
        </authorList>
    </citation>
    <scope>NUCLEOTIDE SEQUENCE</scope>
    <source>
        <strain evidence="2">CBS 342.82</strain>
    </source>
</reference>
<proteinExistence type="predicted"/>
<accession>A0A6J3M636</accession>